<protein>
    <recommendedName>
        <fullName evidence="4">HEAT repeat domain-containing protein</fullName>
    </recommendedName>
</protein>
<evidence type="ECO:0000313" key="2">
    <source>
        <dbReference type="EMBL" id="GIH39036.1"/>
    </source>
</evidence>
<feature type="region of interest" description="Disordered" evidence="1">
    <location>
        <begin position="229"/>
        <end position="257"/>
    </location>
</feature>
<feature type="compositionally biased region" description="Low complexity" evidence="1">
    <location>
        <begin position="33"/>
        <end position="51"/>
    </location>
</feature>
<dbReference type="SUPFAM" id="SSF48371">
    <property type="entry name" value="ARM repeat"/>
    <property type="match status" value="1"/>
</dbReference>
<sequence>MGVSEGPSGAADGAGADGDAPASGRTAAEHAAAENAPAEQVAAGHTTAGHSAGDDERGPDGRPAGELIAAALADTDPDGPRRWQAITTLQGRGDLETFMVARRLCASDAAAERILGADILGELGRDRPFADRTLPVLRYLAASEDDPRVLYSVLIAFGHLRDRRALPSVIELAAHEHPTVRYGVAYALPHVLGRPPDPSGLAALRRLAADEDEDVADWASLGLSLSGLTSDRPSRVEATGSAASGEIDDLGGQVLDS</sequence>
<feature type="compositionally biased region" description="Low complexity" evidence="1">
    <location>
        <begin position="1"/>
        <end position="26"/>
    </location>
</feature>
<dbReference type="InterPro" id="IPR016024">
    <property type="entry name" value="ARM-type_fold"/>
</dbReference>
<organism evidence="2 3">
    <name type="scientific">Microbispora corallina</name>
    <dbReference type="NCBI Taxonomy" id="83302"/>
    <lineage>
        <taxon>Bacteria</taxon>
        <taxon>Bacillati</taxon>
        <taxon>Actinomycetota</taxon>
        <taxon>Actinomycetes</taxon>
        <taxon>Streptosporangiales</taxon>
        <taxon>Streptosporangiaceae</taxon>
        <taxon>Microbispora</taxon>
    </lineage>
</organism>
<keyword evidence="3" id="KW-1185">Reference proteome</keyword>
<dbReference type="InterPro" id="IPR011989">
    <property type="entry name" value="ARM-like"/>
</dbReference>
<accession>A0ABQ4FW64</accession>
<dbReference type="Pfam" id="PF13646">
    <property type="entry name" value="HEAT_2"/>
    <property type="match status" value="1"/>
</dbReference>
<dbReference type="Proteomes" id="UP000603904">
    <property type="component" value="Unassembled WGS sequence"/>
</dbReference>
<gene>
    <name evidence="2" type="ORF">Mco01_20360</name>
</gene>
<reference evidence="2 3" key="1">
    <citation type="submission" date="2021-01" db="EMBL/GenBank/DDBJ databases">
        <title>Whole genome shotgun sequence of Microbispora corallina NBRC 16416.</title>
        <authorList>
            <person name="Komaki H."/>
            <person name="Tamura T."/>
        </authorList>
    </citation>
    <scope>NUCLEOTIDE SEQUENCE [LARGE SCALE GENOMIC DNA]</scope>
    <source>
        <strain evidence="2 3">NBRC 16416</strain>
    </source>
</reference>
<comment type="caution">
    <text evidence="2">The sequence shown here is derived from an EMBL/GenBank/DDBJ whole genome shotgun (WGS) entry which is preliminary data.</text>
</comment>
<evidence type="ECO:0000256" key="1">
    <source>
        <dbReference type="SAM" id="MobiDB-lite"/>
    </source>
</evidence>
<proteinExistence type="predicted"/>
<name>A0ABQ4FW64_9ACTN</name>
<evidence type="ECO:0008006" key="4">
    <source>
        <dbReference type="Google" id="ProtNLM"/>
    </source>
</evidence>
<dbReference type="EMBL" id="BOOC01000005">
    <property type="protein sequence ID" value="GIH39036.1"/>
    <property type="molecule type" value="Genomic_DNA"/>
</dbReference>
<feature type="region of interest" description="Disordered" evidence="1">
    <location>
        <begin position="1"/>
        <end position="63"/>
    </location>
</feature>
<evidence type="ECO:0000313" key="3">
    <source>
        <dbReference type="Proteomes" id="UP000603904"/>
    </source>
</evidence>
<dbReference type="RefSeq" id="WP_204056581.1">
    <property type="nucleotide sequence ID" value="NZ_BAAAGP010000002.1"/>
</dbReference>
<dbReference type="Gene3D" id="1.25.10.10">
    <property type="entry name" value="Leucine-rich Repeat Variant"/>
    <property type="match status" value="1"/>
</dbReference>